<dbReference type="InterPro" id="IPR000700">
    <property type="entry name" value="PAS-assoc_C"/>
</dbReference>
<evidence type="ECO:0000259" key="3">
    <source>
        <dbReference type="PROSITE" id="PS50113"/>
    </source>
</evidence>
<keyword evidence="1" id="KW-0472">Membrane</keyword>
<dbReference type="InterPro" id="IPR052163">
    <property type="entry name" value="DGC-Regulatory_Protein"/>
</dbReference>
<organism evidence="5 6">
    <name type="scientific">Cupriavidus numazuensis</name>
    <dbReference type="NCBI Taxonomy" id="221992"/>
    <lineage>
        <taxon>Bacteria</taxon>
        <taxon>Pseudomonadati</taxon>
        <taxon>Pseudomonadota</taxon>
        <taxon>Betaproteobacteria</taxon>
        <taxon>Burkholderiales</taxon>
        <taxon>Burkholderiaceae</taxon>
        <taxon>Cupriavidus</taxon>
    </lineage>
</organism>
<dbReference type="Pfam" id="PF00990">
    <property type="entry name" value="GGDEF"/>
    <property type="match status" value="1"/>
</dbReference>
<dbReference type="InterPro" id="IPR043128">
    <property type="entry name" value="Rev_trsase/Diguanyl_cyclase"/>
</dbReference>
<feature type="transmembrane region" description="Helical" evidence="1">
    <location>
        <begin position="12"/>
        <end position="35"/>
    </location>
</feature>
<evidence type="ECO:0000259" key="4">
    <source>
        <dbReference type="PROSITE" id="PS50887"/>
    </source>
</evidence>
<dbReference type="InterPro" id="IPR035965">
    <property type="entry name" value="PAS-like_dom_sf"/>
</dbReference>
<dbReference type="Proteomes" id="UP000672657">
    <property type="component" value="Unassembled WGS sequence"/>
</dbReference>
<sequence>MKTHLRTIRYGVIRAMAFAVLIAVMLIVSGVYLLAEFDKLVNGIYVQNTLPVSGLGEVRATAIDARRRLWKILAMRQQPADSSVVEEIRKEMARMDQGWQVYLPTGISSDKEQQLADELGQQLPVFRALMTRVAAQVADGDYDAAQKDLDHNITFLQQLDALFGGIVSVNVRQAEVRASTSTSMFNRMLWVAGVISASGVLAFLWMSLYLVRQRDDALRKSFYSQWLVDQAFELTQDGVMITDANGVIEKVNPAFSRLTGYGQSELIGNTPRLFSSGRQPAEFYRDLWRALKEQGQWRGELWNRRKDGAVYRESLSICGIRGVSGAYSNYVAVCSDITQRQQQEERLGFLATHDALTGLPNRTLLGERLSQAVARARRASSHVAVMFLDLDGFKVINDTLGHGVGDETLIAVAHRLKEALREADTVARLGGDEFAMVLEDVADQQCVAPIAEMLLRVVAGVNQVHGHPVFVTPSIGISMFPDDAADPAALLARADESMYAAKRSGKNAFRFYSAARDTKVLPEAA</sequence>
<keyword evidence="1" id="KW-1133">Transmembrane helix</keyword>
<dbReference type="InterPro" id="IPR000014">
    <property type="entry name" value="PAS"/>
</dbReference>
<dbReference type="NCBIfam" id="TIGR00254">
    <property type="entry name" value="GGDEF"/>
    <property type="match status" value="1"/>
</dbReference>
<keyword evidence="6" id="KW-1185">Reference proteome</keyword>
<dbReference type="Pfam" id="PF12729">
    <property type="entry name" value="4HB_MCP_1"/>
    <property type="match status" value="1"/>
</dbReference>
<feature type="domain" description="PAS" evidence="2">
    <location>
        <begin position="224"/>
        <end position="270"/>
    </location>
</feature>
<accession>A0ABN7QCQ8</accession>
<comment type="caution">
    <text evidence="5">The sequence shown here is derived from an EMBL/GenBank/DDBJ whole genome shotgun (WGS) entry which is preliminary data.</text>
</comment>
<dbReference type="EMBL" id="CAJPVI010000082">
    <property type="protein sequence ID" value="CAG2160492.1"/>
    <property type="molecule type" value="Genomic_DNA"/>
</dbReference>
<evidence type="ECO:0000313" key="6">
    <source>
        <dbReference type="Proteomes" id="UP000672657"/>
    </source>
</evidence>
<evidence type="ECO:0000313" key="5">
    <source>
        <dbReference type="EMBL" id="CAG2160492.1"/>
    </source>
</evidence>
<dbReference type="Pfam" id="PF13426">
    <property type="entry name" value="PAS_9"/>
    <property type="match status" value="1"/>
</dbReference>
<dbReference type="InterPro" id="IPR029787">
    <property type="entry name" value="Nucleotide_cyclase"/>
</dbReference>
<dbReference type="SMART" id="SM00091">
    <property type="entry name" value="PAS"/>
    <property type="match status" value="1"/>
</dbReference>
<reference evidence="5 6" key="1">
    <citation type="submission" date="2021-03" db="EMBL/GenBank/DDBJ databases">
        <authorList>
            <person name="Peeters C."/>
        </authorList>
    </citation>
    <scope>NUCLEOTIDE SEQUENCE [LARGE SCALE GENOMIC DNA]</scope>
    <source>
        <strain evidence="5 6">LMG 26411</strain>
    </source>
</reference>
<name>A0ABN7QCQ8_9BURK</name>
<dbReference type="PANTHER" id="PTHR46663:SF3">
    <property type="entry name" value="SLL0267 PROTEIN"/>
    <property type="match status" value="1"/>
</dbReference>
<feature type="domain" description="PAC" evidence="3">
    <location>
        <begin position="297"/>
        <end position="349"/>
    </location>
</feature>
<evidence type="ECO:0000256" key="1">
    <source>
        <dbReference type="SAM" id="Phobius"/>
    </source>
</evidence>
<evidence type="ECO:0000259" key="2">
    <source>
        <dbReference type="PROSITE" id="PS50112"/>
    </source>
</evidence>
<dbReference type="PROSITE" id="PS50887">
    <property type="entry name" value="GGDEF"/>
    <property type="match status" value="1"/>
</dbReference>
<dbReference type="PANTHER" id="PTHR46663">
    <property type="entry name" value="DIGUANYLATE CYCLASE DGCT-RELATED"/>
    <property type="match status" value="1"/>
</dbReference>
<protein>
    <recommendedName>
        <fullName evidence="7">Diguanylate cyclase</fullName>
    </recommendedName>
</protein>
<proteinExistence type="predicted"/>
<dbReference type="CDD" id="cd01949">
    <property type="entry name" value="GGDEF"/>
    <property type="match status" value="1"/>
</dbReference>
<evidence type="ECO:0008006" key="7">
    <source>
        <dbReference type="Google" id="ProtNLM"/>
    </source>
</evidence>
<feature type="transmembrane region" description="Helical" evidence="1">
    <location>
        <begin position="188"/>
        <end position="211"/>
    </location>
</feature>
<dbReference type="PROSITE" id="PS50113">
    <property type="entry name" value="PAC"/>
    <property type="match status" value="1"/>
</dbReference>
<gene>
    <name evidence="5" type="ORF">LMG26411_07521</name>
</gene>
<dbReference type="SUPFAM" id="SSF55785">
    <property type="entry name" value="PYP-like sensor domain (PAS domain)"/>
    <property type="match status" value="1"/>
</dbReference>
<keyword evidence="1" id="KW-0812">Transmembrane</keyword>
<dbReference type="SUPFAM" id="SSF55073">
    <property type="entry name" value="Nucleotide cyclase"/>
    <property type="match status" value="1"/>
</dbReference>
<dbReference type="InterPro" id="IPR000160">
    <property type="entry name" value="GGDEF_dom"/>
</dbReference>
<dbReference type="Gene3D" id="3.30.450.20">
    <property type="entry name" value="PAS domain"/>
    <property type="match status" value="1"/>
</dbReference>
<dbReference type="NCBIfam" id="TIGR00229">
    <property type="entry name" value="sensory_box"/>
    <property type="match status" value="1"/>
</dbReference>
<dbReference type="Gene3D" id="3.30.70.270">
    <property type="match status" value="1"/>
</dbReference>
<dbReference type="CDD" id="cd00130">
    <property type="entry name" value="PAS"/>
    <property type="match status" value="1"/>
</dbReference>
<dbReference type="InterPro" id="IPR024478">
    <property type="entry name" value="HlyB_4HB_MCP"/>
</dbReference>
<dbReference type="RefSeq" id="WP_211958269.1">
    <property type="nucleotide sequence ID" value="NZ_CAJPVI010000082.1"/>
</dbReference>
<dbReference type="SMART" id="SM00267">
    <property type="entry name" value="GGDEF"/>
    <property type="match status" value="1"/>
</dbReference>
<feature type="domain" description="GGDEF" evidence="4">
    <location>
        <begin position="381"/>
        <end position="514"/>
    </location>
</feature>
<dbReference type="PROSITE" id="PS50112">
    <property type="entry name" value="PAS"/>
    <property type="match status" value="1"/>
</dbReference>